<dbReference type="Proteomes" id="UP000248741">
    <property type="component" value="Chromosome 1"/>
</dbReference>
<dbReference type="InterPro" id="IPR004322">
    <property type="entry name" value="Plasmid_replicase_bac"/>
</dbReference>
<dbReference type="EMBL" id="LS483400">
    <property type="protein sequence ID" value="SQG52475.1"/>
    <property type="molecule type" value="Genomic_DNA"/>
</dbReference>
<accession>A0ABD7MUS1</accession>
<proteinExistence type="predicted"/>
<sequence length="71" mass="7723">MIVVDIDRWGLAGGMIECLNETVSQKLAVLAAGNAGPSWIGINPTNGKCQLIWLIDPLYAEGEEMLQTFVF</sequence>
<organism evidence="1 2">
    <name type="scientific">Corynebacterium ulcerans</name>
    <dbReference type="NCBI Taxonomy" id="65058"/>
    <lineage>
        <taxon>Bacteria</taxon>
        <taxon>Bacillati</taxon>
        <taxon>Actinomycetota</taxon>
        <taxon>Actinomycetes</taxon>
        <taxon>Mycobacteriales</taxon>
        <taxon>Corynebacteriaceae</taxon>
        <taxon>Corynebacterium</taxon>
    </lineage>
</organism>
<name>A0ABD7MUS1_CORUL</name>
<reference evidence="1 2" key="1">
    <citation type="submission" date="2018-06" db="EMBL/GenBank/DDBJ databases">
        <authorList>
            <consortium name="Pathogen Informatics"/>
            <person name="Doyle S."/>
        </authorList>
    </citation>
    <scope>NUCLEOTIDE SEQUENCE [LARGE SCALE GENOMIC DNA]</scope>
    <source>
        <strain evidence="1 2">NCTC7908</strain>
    </source>
</reference>
<gene>
    <name evidence="1" type="ORF">NCTC7908_01799</name>
</gene>
<evidence type="ECO:0000313" key="2">
    <source>
        <dbReference type="Proteomes" id="UP000248741"/>
    </source>
</evidence>
<protein>
    <submittedName>
        <fullName evidence="1">Replicase RepA</fullName>
    </submittedName>
</protein>
<dbReference type="AlphaFoldDB" id="A0ABD7MUS1"/>
<evidence type="ECO:0000313" key="1">
    <source>
        <dbReference type="EMBL" id="SQG52475.1"/>
    </source>
</evidence>
<dbReference type="Pfam" id="PF03090">
    <property type="entry name" value="Replicase"/>
    <property type="match status" value="1"/>
</dbReference>